<dbReference type="RefSeq" id="WP_165237027.1">
    <property type="nucleotide sequence ID" value="NZ_JAAKZV010000049.1"/>
</dbReference>
<dbReference type="Gene3D" id="1.25.40.10">
    <property type="entry name" value="Tetratricopeptide repeat domain"/>
    <property type="match status" value="1"/>
</dbReference>
<dbReference type="EMBL" id="JAAKZV010000049">
    <property type="protein sequence ID" value="NGN65012.1"/>
    <property type="molecule type" value="Genomic_DNA"/>
</dbReference>
<dbReference type="PANTHER" id="PTHR47691">
    <property type="entry name" value="REGULATOR-RELATED"/>
    <property type="match status" value="1"/>
</dbReference>
<keyword evidence="3" id="KW-1185">Reference proteome</keyword>
<dbReference type="GO" id="GO:0016887">
    <property type="term" value="F:ATP hydrolysis activity"/>
    <property type="evidence" value="ECO:0007669"/>
    <property type="project" value="InterPro"/>
</dbReference>
<dbReference type="InterPro" id="IPR049945">
    <property type="entry name" value="AAA_22"/>
</dbReference>
<evidence type="ECO:0000313" key="2">
    <source>
        <dbReference type="EMBL" id="NGN65012.1"/>
    </source>
</evidence>
<dbReference type="AlphaFoldDB" id="A0A6G4TZ25"/>
<proteinExistence type="predicted"/>
<dbReference type="Proteomes" id="UP000481583">
    <property type="component" value="Unassembled WGS sequence"/>
</dbReference>
<dbReference type="InterPro" id="IPR027417">
    <property type="entry name" value="P-loop_NTPase"/>
</dbReference>
<dbReference type="PANTHER" id="PTHR47691:SF3">
    <property type="entry name" value="HTH-TYPE TRANSCRIPTIONAL REGULATOR RV0890C-RELATED"/>
    <property type="match status" value="1"/>
</dbReference>
<evidence type="ECO:0000259" key="1">
    <source>
        <dbReference type="Pfam" id="PF13401"/>
    </source>
</evidence>
<evidence type="ECO:0000313" key="3">
    <source>
        <dbReference type="Proteomes" id="UP000481583"/>
    </source>
</evidence>
<dbReference type="SUPFAM" id="SSF52540">
    <property type="entry name" value="P-loop containing nucleoside triphosphate hydrolases"/>
    <property type="match status" value="1"/>
</dbReference>
<sequence>MDERAGEAQLGYLPPEATTFIGRRDELADAAELLTGTRLLTLTGAGGSGKTRLALRLAAERAEFPDGVWCVQLSGLQDPDLLAHAIAERLQLADQTSRPQLDVVTEFLADKRLLLILDTCEHLVDACALLAEVLLRAAPGLRILATSRQRLNIVGEQVFLVPPLSVPDPDAPDYDPMAAASHDAVRLFADRAAEAEPAFRLDARNEAAVVRLCRRLDGLPLAIELAAGWVSTLSVEQLSERLDDRFQLLAGGTRAELPRHETMRTTIGWSHELCSPLERLLWTRLSVFPAEFDLEAAERVCGDEQLPPGKISWLLSALVGKSILMSQESPAGLRFRQLDTLREYGRSWLVRLGAEEVRQQTRHRDHYLRLAQDFDAGWRGPEQLSWLLRLQSELPNIRAAMDFSLSAPGQTHAALDLSGRLVFLWLAYAATEGRLHLDRALQTPGDATPERARALWARSWVAVVLNDPDGTADFAARGRAVAERIDDPEAAGYALFLQGVHHAFYGDAEASVDLVQRAADLHGRRGDRVIGLPFALSVLSTAFLRLDRPGDAIGMLEVARSMCEVSGEEWARSYVDFYQVNAELAIGDHAAAARFALTSLRAKIRMRDILGQCLAIDALAGATVAAGDAARAAQLLGIARQLADSAGLGYAGLAMIRSKAEPRARELLGDAAFRAAVAEGRNRSHAEALAYALGDG</sequence>
<accession>A0A6G4TZ25</accession>
<comment type="caution">
    <text evidence="2">The sequence shown here is derived from an EMBL/GenBank/DDBJ whole genome shotgun (WGS) entry which is preliminary data.</text>
</comment>
<dbReference type="Pfam" id="PF13401">
    <property type="entry name" value="AAA_22"/>
    <property type="match status" value="1"/>
</dbReference>
<reference evidence="2 3" key="1">
    <citation type="submission" date="2020-02" db="EMBL/GenBank/DDBJ databases">
        <title>Whole-genome analyses of novel actinobacteria.</title>
        <authorList>
            <person name="Sahin N."/>
        </authorList>
    </citation>
    <scope>NUCLEOTIDE SEQUENCE [LARGE SCALE GENOMIC DNA]</scope>
    <source>
        <strain evidence="2 3">A7024</strain>
    </source>
</reference>
<feature type="domain" description="ORC1/DEAH AAA+ ATPase" evidence="1">
    <location>
        <begin position="36"/>
        <end position="127"/>
    </location>
</feature>
<organism evidence="2 3">
    <name type="scientific">Streptomyces coryli</name>
    <dbReference type="NCBI Taxonomy" id="1128680"/>
    <lineage>
        <taxon>Bacteria</taxon>
        <taxon>Bacillati</taxon>
        <taxon>Actinomycetota</taxon>
        <taxon>Actinomycetes</taxon>
        <taxon>Kitasatosporales</taxon>
        <taxon>Streptomycetaceae</taxon>
        <taxon>Streptomyces</taxon>
    </lineage>
</organism>
<dbReference type="Gene3D" id="3.40.50.300">
    <property type="entry name" value="P-loop containing nucleotide triphosphate hydrolases"/>
    <property type="match status" value="1"/>
</dbReference>
<protein>
    <submittedName>
        <fullName evidence="2">AAA family ATPase</fullName>
    </submittedName>
</protein>
<dbReference type="InterPro" id="IPR011990">
    <property type="entry name" value="TPR-like_helical_dom_sf"/>
</dbReference>
<name>A0A6G4TZ25_9ACTN</name>
<dbReference type="PRINTS" id="PR00364">
    <property type="entry name" value="DISEASERSIST"/>
</dbReference>
<gene>
    <name evidence="2" type="ORF">G5C51_14045</name>
</gene>